<feature type="compositionally biased region" description="Polar residues" evidence="1">
    <location>
        <begin position="322"/>
        <end position="331"/>
    </location>
</feature>
<keyword evidence="3" id="KW-1185">Reference proteome</keyword>
<accession>A0A9P5VAV2</accession>
<gene>
    <name evidence="2" type="ORF">BG015_007758</name>
</gene>
<dbReference type="EMBL" id="JAAAUQ010000418">
    <property type="protein sequence ID" value="KAF9150432.1"/>
    <property type="molecule type" value="Genomic_DNA"/>
</dbReference>
<dbReference type="OrthoDB" id="2445038at2759"/>
<protein>
    <submittedName>
        <fullName evidence="2">Uncharacterized protein</fullName>
    </submittedName>
</protein>
<organism evidence="2 3">
    <name type="scientific">Linnemannia schmuckeri</name>
    <dbReference type="NCBI Taxonomy" id="64567"/>
    <lineage>
        <taxon>Eukaryota</taxon>
        <taxon>Fungi</taxon>
        <taxon>Fungi incertae sedis</taxon>
        <taxon>Mucoromycota</taxon>
        <taxon>Mortierellomycotina</taxon>
        <taxon>Mortierellomycetes</taxon>
        <taxon>Mortierellales</taxon>
        <taxon>Mortierellaceae</taxon>
        <taxon>Linnemannia</taxon>
    </lineage>
</organism>
<name>A0A9P5VAV2_9FUNG</name>
<feature type="region of interest" description="Disordered" evidence="1">
    <location>
        <begin position="322"/>
        <end position="347"/>
    </location>
</feature>
<comment type="caution">
    <text evidence="2">The sequence shown here is derived from an EMBL/GenBank/DDBJ whole genome shotgun (WGS) entry which is preliminary data.</text>
</comment>
<evidence type="ECO:0000256" key="1">
    <source>
        <dbReference type="SAM" id="MobiDB-lite"/>
    </source>
</evidence>
<feature type="compositionally biased region" description="Basic and acidic residues" evidence="1">
    <location>
        <begin position="332"/>
        <end position="347"/>
    </location>
</feature>
<dbReference type="AlphaFoldDB" id="A0A9P5VAV2"/>
<feature type="region of interest" description="Disordered" evidence="1">
    <location>
        <begin position="237"/>
        <end position="260"/>
    </location>
</feature>
<proteinExistence type="predicted"/>
<evidence type="ECO:0000313" key="3">
    <source>
        <dbReference type="Proteomes" id="UP000748756"/>
    </source>
</evidence>
<sequence length="347" mass="39929">MHLLHLHSFTMDFDSTVTTPDPIKTILLYCPNSVHDLYLTNLRSQSTRLATRNLVQLSRSVSAFLLDIISNIFSAIITIHIHVLNNNNSSSNNNILDNRNLILLTNHPKSPLPHIRMPQNKDQENLLLFPLLRQASKLERLKIDTTHHDRYHARLAVALSAHCPQIKSLELFHIEFTEQELFRLIDTFEGMDRFALYITPEMNRRAIPALVENSGHTVQSTFLPPSRVSHYHLYTNNNNSDCQQQDPHTRNSVPGTLPKSNTLEVQPDWASFNFGIRLRELVEIDWASRQLETLILSISEPEFASCNGMKPEKEFGHNLVTAPSHTSNNRNCNHDNYRSLENQEHQR</sequence>
<evidence type="ECO:0000313" key="2">
    <source>
        <dbReference type="EMBL" id="KAF9150432.1"/>
    </source>
</evidence>
<dbReference type="Proteomes" id="UP000748756">
    <property type="component" value="Unassembled WGS sequence"/>
</dbReference>
<reference evidence="2" key="1">
    <citation type="journal article" date="2020" name="Fungal Divers.">
        <title>Resolving the Mortierellaceae phylogeny through synthesis of multi-gene phylogenetics and phylogenomics.</title>
        <authorList>
            <person name="Vandepol N."/>
            <person name="Liber J."/>
            <person name="Desiro A."/>
            <person name="Na H."/>
            <person name="Kennedy M."/>
            <person name="Barry K."/>
            <person name="Grigoriev I.V."/>
            <person name="Miller A.N."/>
            <person name="O'Donnell K."/>
            <person name="Stajich J.E."/>
            <person name="Bonito G."/>
        </authorList>
    </citation>
    <scope>NUCLEOTIDE SEQUENCE</scope>
    <source>
        <strain evidence="2">NRRL 6426</strain>
    </source>
</reference>